<dbReference type="EMBL" id="AP019868">
    <property type="protein sequence ID" value="BBN05601.1"/>
    <property type="molecule type" value="Genomic_DNA"/>
</dbReference>
<dbReference type="PROSITE" id="PS50011">
    <property type="entry name" value="PROTEIN_KINASE_DOM"/>
    <property type="match status" value="1"/>
</dbReference>
<organism evidence="5 6">
    <name type="scientific">Marchantia polymorpha subsp. ruderalis</name>
    <dbReference type="NCBI Taxonomy" id="1480154"/>
    <lineage>
        <taxon>Eukaryota</taxon>
        <taxon>Viridiplantae</taxon>
        <taxon>Streptophyta</taxon>
        <taxon>Embryophyta</taxon>
        <taxon>Marchantiophyta</taxon>
        <taxon>Marchantiopsida</taxon>
        <taxon>Marchantiidae</taxon>
        <taxon>Marchantiales</taxon>
        <taxon>Marchantiaceae</taxon>
        <taxon>Marchantia</taxon>
    </lineage>
</organism>
<evidence type="ECO:0000313" key="7">
    <source>
        <dbReference type="Proteomes" id="UP001162541"/>
    </source>
</evidence>
<dbReference type="SMART" id="SM00220">
    <property type="entry name" value="S_TKc"/>
    <property type="match status" value="1"/>
</dbReference>
<dbReference type="InterPro" id="IPR017441">
    <property type="entry name" value="Protein_kinase_ATP_BS"/>
</dbReference>
<dbReference type="GO" id="GO:0005737">
    <property type="term" value="C:cytoplasm"/>
    <property type="evidence" value="ECO:0007669"/>
    <property type="project" value="TreeGrafter"/>
</dbReference>
<dbReference type="Pfam" id="PF00069">
    <property type="entry name" value="Pkinase"/>
    <property type="match status" value="1"/>
</dbReference>
<feature type="domain" description="Protein kinase" evidence="3">
    <location>
        <begin position="44"/>
        <end position="311"/>
    </location>
</feature>
<dbReference type="Gene3D" id="1.10.510.10">
    <property type="entry name" value="Transferase(Phosphotransferase) domain 1"/>
    <property type="match status" value="1"/>
</dbReference>
<dbReference type="SUPFAM" id="SSF56112">
    <property type="entry name" value="Protein kinase-like (PK-like)"/>
    <property type="match status" value="1"/>
</dbReference>
<dbReference type="InterPro" id="IPR000719">
    <property type="entry name" value="Prot_kinase_dom"/>
</dbReference>
<dbReference type="PROSITE" id="PS00107">
    <property type="entry name" value="PROTEIN_KINASE_ATP"/>
    <property type="match status" value="1"/>
</dbReference>
<reference evidence="7" key="3">
    <citation type="journal article" date="2020" name="Curr. Biol.">
        <title>Chromatin organization in early land plants reveals an ancestral association between H3K27me3, transposons, and constitutive heterochromatin.</title>
        <authorList>
            <person name="Montgomery S.A."/>
            <person name="Tanizawa Y."/>
            <person name="Galik B."/>
            <person name="Wang N."/>
            <person name="Ito T."/>
            <person name="Mochizuki T."/>
            <person name="Akimcheva S."/>
            <person name="Bowman J.L."/>
            <person name="Cognat V."/>
            <person name="Marechal-Drouard L."/>
            <person name="Ekker H."/>
            <person name="Hong S.F."/>
            <person name="Kohchi T."/>
            <person name="Lin S.S."/>
            <person name="Liu L.D."/>
            <person name="Nakamura Y."/>
            <person name="Valeeva L.R."/>
            <person name="Shakirov E.V."/>
            <person name="Shippen D.E."/>
            <person name="Wei W.L."/>
            <person name="Yagura M."/>
            <person name="Yamaoka S."/>
            <person name="Yamato K.T."/>
            <person name="Liu C."/>
            <person name="Berger F."/>
        </authorList>
    </citation>
    <scope>NUCLEOTIDE SEQUENCE [LARGE SCALE GENOMIC DNA]</scope>
    <source>
        <strain evidence="7">Tak-1</strain>
    </source>
</reference>
<evidence type="ECO:0000313" key="6">
    <source>
        <dbReference type="Proteomes" id="UP000077202"/>
    </source>
</evidence>
<feature type="binding site" evidence="1">
    <location>
        <position position="74"/>
    </location>
    <ligand>
        <name>ATP</name>
        <dbReference type="ChEBI" id="CHEBI:30616"/>
    </ligand>
</feature>
<feature type="region of interest" description="Disordered" evidence="2">
    <location>
        <begin position="1"/>
        <end position="29"/>
    </location>
</feature>
<dbReference type="PANTHER" id="PTHR44167:SF18">
    <property type="entry name" value="PROTEIN KINASE DOMAIN-CONTAINING PROTEIN"/>
    <property type="match status" value="1"/>
</dbReference>
<evidence type="ECO:0000313" key="4">
    <source>
        <dbReference type="EMBL" id="BBN05601.1"/>
    </source>
</evidence>
<accession>A0A176VM05</accession>
<dbReference type="Proteomes" id="UP001162541">
    <property type="component" value="Chromosome 3"/>
</dbReference>
<reference evidence="5 6" key="1">
    <citation type="submission" date="2016-03" db="EMBL/GenBank/DDBJ databases">
        <title>Mechanisms controlling the formation of the plant cell surface in tip-growing cells are functionally conserved among land plants.</title>
        <authorList>
            <person name="Honkanen S."/>
            <person name="Jones V.A."/>
            <person name="Morieri G."/>
            <person name="Champion C."/>
            <person name="Hetherington A.J."/>
            <person name="Kelly S."/>
            <person name="Saint-Marcoux D."/>
            <person name="Proust H."/>
            <person name="Prescott H."/>
            <person name="Dolan L."/>
        </authorList>
    </citation>
    <scope>NUCLEOTIDE SEQUENCE [LARGE SCALE GENOMIC DNA]</scope>
    <source>
        <strain evidence="6">cv. Tak-1 and cv. Tak-2</strain>
        <tissue evidence="5">Whole gametophyte</tissue>
    </source>
</reference>
<evidence type="ECO:0000259" key="3">
    <source>
        <dbReference type="PROSITE" id="PS50011"/>
    </source>
</evidence>
<name>A0A176VM05_MARPO</name>
<evidence type="ECO:0000313" key="5">
    <source>
        <dbReference type="EMBL" id="OAE21979.1"/>
    </source>
</evidence>
<dbReference type="GO" id="GO:0005524">
    <property type="term" value="F:ATP binding"/>
    <property type="evidence" value="ECO:0007669"/>
    <property type="project" value="UniProtKB-UniRule"/>
</dbReference>
<dbReference type="CDD" id="cd00180">
    <property type="entry name" value="PKc"/>
    <property type="match status" value="1"/>
</dbReference>
<dbReference type="EMBL" id="LVLJ01003300">
    <property type="protein sequence ID" value="OAE21979.1"/>
    <property type="molecule type" value="Genomic_DNA"/>
</dbReference>
<feature type="compositionally biased region" description="Basic and acidic residues" evidence="2">
    <location>
        <begin position="1"/>
        <end position="24"/>
    </location>
</feature>
<keyword evidence="1" id="KW-0547">Nucleotide-binding</keyword>
<dbReference type="GO" id="GO:0005634">
    <property type="term" value="C:nucleus"/>
    <property type="evidence" value="ECO:0007669"/>
    <property type="project" value="TreeGrafter"/>
</dbReference>
<proteinExistence type="predicted"/>
<dbReference type="InterPro" id="IPR011009">
    <property type="entry name" value="Kinase-like_dom_sf"/>
</dbReference>
<keyword evidence="1" id="KW-0067">ATP-binding</keyword>
<evidence type="ECO:0000256" key="2">
    <source>
        <dbReference type="SAM" id="MobiDB-lite"/>
    </source>
</evidence>
<dbReference type="PANTHER" id="PTHR44167">
    <property type="entry name" value="OVARIAN-SPECIFIC SERINE/THREONINE-PROTEIN KINASE LOK-RELATED"/>
    <property type="match status" value="1"/>
</dbReference>
<dbReference type="AlphaFoldDB" id="A0A176VM05"/>
<evidence type="ECO:0000256" key="1">
    <source>
        <dbReference type="PROSITE-ProRule" id="PRU10141"/>
    </source>
</evidence>
<keyword evidence="6" id="KW-1185">Reference proteome</keyword>
<dbReference type="Proteomes" id="UP000077202">
    <property type="component" value="Unassembled WGS sequence"/>
</dbReference>
<dbReference type="GO" id="GO:0044773">
    <property type="term" value="P:mitotic DNA damage checkpoint signaling"/>
    <property type="evidence" value="ECO:0007669"/>
    <property type="project" value="TreeGrafter"/>
</dbReference>
<sequence length="313" mass="35811">MKRGHNSDDAEGGREDEEEKRTKGDGPSLNVKILNSEEEMSNHYKQLDLIGEGCFGQTFIAHPANNPRIRFAMKVQTKENPYAPAAFGNDGAYADVLRLYREIVILTKILPRHRNIIQVKDTLIGPDNLYILTELCTQYTLEDFFPKADAVTGKRIFRQLADALLCIHQHGVVHWDLNLFNILFVDENLEECKIIDFGLSAYHPSWATKTNNNFDPRAWFREEELDLPMGPNKSGDIKCLGYFLHCILAGKFCPVMIANMDVEMTTTYRPRSELFGQEAMNLLKMIGPRPFGPERVEELPPIETICQHPWLTR</sequence>
<reference evidence="4" key="2">
    <citation type="journal article" date="2019" name="Curr. Biol.">
        <title>Chromatin organization in early land plants reveals an ancestral association between H3K27me3, transposons, and constitutive heterochromatin.</title>
        <authorList>
            <person name="Montgomery S.A."/>
            <person name="Tanizawa Y."/>
            <person name="Galik B."/>
            <person name="Wang N."/>
            <person name="Ito T."/>
            <person name="Mochizuki T."/>
            <person name="Akimcheva S."/>
            <person name="Bowman J."/>
            <person name="Cognat V."/>
            <person name="Drouard L."/>
            <person name="Ekker H."/>
            <person name="Houng S."/>
            <person name="Kohchi T."/>
            <person name="Lin S."/>
            <person name="Liu L.D."/>
            <person name="Nakamura Y."/>
            <person name="Valeeva L.R."/>
            <person name="Shakirov E.V."/>
            <person name="Shippen D.E."/>
            <person name="Wei W."/>
            <person name="Yagura M."/>
            <person name="Yamaoka S."/>
            <person name="Yamato K.T."/>
            <person name="Liu C."/>
            <person name="Berger F."/>
        </authorList>
    </citation>
    <scope>NUCLEOTIDE SEQUENCE [LARGE SCALE GENOMIC DNA]</scope>
    <source>
        <strain evidence="4">Tak-1</strain>
    </source>
</reference>
<protein>
    <recommendedName>
        <fullName evidence="3">Protein kinase domain-containing protein</fullName>
    </recommendedName>
</protein>
<dbReference type="GO" id="GO:0004674">
    <property type="term" value="F:protein serine/threonine kinase activity"/>
    <property type="evidence" value="ECO:0007669"/>
    <property type="project" value="TreeGrafter"/>
</dbReference>
<gene>
    <name evidence="5" type="ORF">AXG93_4382s1100</name>
    <name evidence="4" type="ORF">Mp_3g14470</name>
</gene>